<feature type="domain" description="RNase H type-1" evidence="1">
    <location>
        <begin position="66"/>
        <end position="162"/>
    </location>
</feature>
<dbReference type="EMBL" id="JANJYJ010000001">
    <property type="protein sequence ID" value="KAK3230897.1"/>
    <property type="molecule type" value="Genomic_DNA"/>
</dbReference>
<dbReference type="GO" id="GO:0004523">
    <property type="term" value="F:RNA-DNA hybrid ribonuclease activity"/>
    <property type="evidence" value="ECO:0007669"/>
    <property type="project" value="InterPro"/>
</dbReference>
<gene>
    <name evidence="2" type="ORF">Dsin_002778</name>
</gene>
<dbReference type="AlphaFoldDB" id="A0AAE0B6R8"/>
<dbReference type="Pfam" id="PF13456">
    <property type="entry name" value="RVT_3"/>
    <property type="match status" value="1"/>
</dbReference>
<sequence>MFGGDYNDQMNFWKRDGELFKEFRDLCNEISVSTKYKPFKMFGLSLFWAVFKLNVDVDLYKENYRYMVGVVIRDDRGAIIIVAALSFYGLVSVDIDEAKAILKELLIVEDLGLFPLCVESDALGIVGLCNEVSNCYGEVDNIVSDVISLEAKCTFISILHIP</sequence>
<organism evidence="2 3">
    <name type="scientific">Dipteronia sinensis</name>
    <dbReference type="NCBI Taxonomy" id="43782"/>
    <lineage>
        <taxon>Eukaryota</taxon>
        <taxon>Viridiplantae</taxon>
        <taxon>Streptophyta</taxon>
        <taxon>Embryophyta</taxon>
        <taxon>Tracheophyta</taxon>
        <taxon>Spermatophyta</taxon>
        <taxon>Magnoliopsida</taxon>
        <taxon>eudicotyledons</taxon>
        <taxon>Gunneridae</taxon>
        <taxon>Pentapetalae</taxon>
        <taxon>rosids</taxon>
        <taxon>malvids</taxon>
        <taxon>Sapindales</taxon>
        <taxon>Sapindaceae</taxon>
        <taxon>Hippocastanoideae</taxon>
        <taxon>Acereae</taxon>
        <taxon>Dipteronia</taxon>
    </lineage>
</organism>
<protein>
    <recommendedName>
        <fullName evidence="1">RNase H type-1 domain-containing protein</fullName>
    </recommendedName>
</protein>
<comment type="caution">
    <text evidence="2">The sequence shown here is derived from an EMBL/GenBank/DDBJ whole genome shotgun (WGS) entry which is preliminary data.</text>
</comment>
<name>A0AAE0B6R8_9ROSI</name>
<reference evidence="2" key="1">
    <citation type="journal article" date="2023" name="Plant J.">
        <title>Genome sequences and population genomics provide insights into the demographic history, inbreeding, and mutation load of two 'living fossil' tree species of Dipteronia.</title>
        <authorList>
            <person name="Feng Y."/>
            <person name="Comes H.P."/>
            <person name="Chen J."/>
            <person name="Zhu S."/>
            <person name="Lu R."/>
            <person name="Zhang X."/>
            <person name="Li P."/>
            <person name="Qiu J."/>
            <person name="Olsen K.M."/>
            <person name="Qiu Y."/>
        </authorList>
    </citation>
    <scope>NUCLEOTIDE SEQUENCE</scope>
    <source>
        <strain evidence="2">NBL</strain>
    </source>
</reference>
<dbReference type="Proteomes" id="UP001281410">
    <property type="component" value="Unassembled WGS sequence"/>
</dbReference>
<proteinExistence type="predicted"/>
<keyword evidence="3" id="KW-1185">Reference proteome</keyword>
<evidence type="ECO:0000313" key="3">
    <source>
        <dbReference type="Proteomes" id="UP001281410"/>
    </source>
</evidence>
<evidence type="ECO:0000259" key="1">
    <source>
        <dbReference type="Pfam" id="PF13456"/>
    </source>
</evidence>
<dbReference type="PANTHER" id="PTHR47723">
    <property type="entry name" value="OS05G0353850 PROTEIN"/>
    <property type="match status" value="1"/>
</dbReference>
<dbReference type="GO" id="GO:0003676">
    <property type="term" value="F:nucleic acid binding"/>
    <property type="evidence" value="ECO:0007669"/>
    <property type="project" value="InterPro"/>
</dbReference>
<dbReference type="PANTHER" id="PTHR47723:SF19">
    <property type="entry name" value="POLYNUCLEOTIDYL TRANSFERASE, RIBONUCLEASE H-LIKE SUPERFAMILY PROTEIN"/>
    <property type="match status" value="1"/>
</dbReference>
<accession>A0AAE0B6R8</accession>
<evidence type="ECO:0000313" key="2">
    <source>
        <dbReference type="EMBL" id="KAK3230897.1"/>
    </source>
</evidence>
<dbReference type="InterPro" id="IPR053151">
    <property type="entry name" value="RNase_H-like"/>
</dbReference>
<dbReference type="InterPro" id="IPR002156">
    <property type="entry name" value="RNaseH_domain"/>
</dbReference>